<dbReference type="SUPFAM" id="SSF109604">
    <property type="entry name" value="HD-domain/PDEase-like"/>
    <property type="match status" value="1"/>
</dbReference>
<keyword evidence="11" id="KW-0675">Receptor</keyword>
<keyword evidence="12" id="KW-1185">Reference proteome</keyword>
<keyword evidence="2 7" id="KW-0812">Transmembrane</keyword>
<dbReference type="EMBL" id="CAICTM010000180">
    <property type="protein sequence ID" value="CAB9503949.1"/>
    <property type="molecule type" value="Genomic_DNA"/>
</dbReference>
<dbReference type="GO" id="GO:0004383">
    <property type="term" value="F:guanylate cyclase activity"/>
    <property type="evidence" value="ECO:0007669"/>
    <property type="project" value="TreeGrafter"/>
</dbReference>
<dbReference type="GO" id="GO:0004016">
    <property type="term" value="F:adenylate cyclase activity"/>
    <property type="evidence" value="ECO:0007669"/>
    <property type="project" value="TreeGrafter"/>
</dbReference>
<evidence type="ECO:0000256" key="1">
    <source>
        <dbReference type="ARBA" id="ARBA00004370"/>
    </source>
</evidence>
<evidence type="ECO:0000313" key="12">
    <source>
        <dbReference type="Proteomes" id="UP001153069"/>
    </source>
</evidence>
<reference evidence="11" key="1">
    <citation type="submission" date="2020-06" db="EMBL/GenBank/DDBJ databases">
        <authorList>
            <consortium name="Plant Systems Biology data submission"/>
        </authorList>
    </citation>
    <scope>NUCLEOTIDE SEQUENCE</scope>
    <source>
        <strain evidence="11">D6</strain>
    </source>
</reference>
<evidence type="ECO:0000313" key="11">
    <source>
        <dbReference type="EMBL" id="CAB9503949.1"/>
    </source>
</evidence>
<dbReference type="InterPro" id="IPR006189">
    <property type="entry name" value="CHASE_dom"/>
</dbReference>
<dbReference type="InterPro" id="IPR050401">
    <property type="entry name" value="Cyclic_nucleotide_synthase"/>
</dbReference>
<dbReference type="PROSITE" id="PS50125">
    <property type="entry name" value="GUANYLATE_CYCLASE_2"/>
    <property type="match status" value="1"/>
</dbReference>
<dbReference type="Gene3D" id="1.10.1300.10">
    <property type="entry name" value="3'5'-cyclic nucleotide phosphodiesterase, catalytic domain"/>
    <property type="match status" value="1"/>
</dbReference>
<dbReference type="PROSITE" id="PS50839">
    <property type="entry name" value="CHASE"/>
    <property type="match status" value="1"/>
</dbReference>
<dbReference type="InterPro" id="IPR036971">
    <property type="entry name" value="PDEase_catalytic_dom_sf"/>
</dbReference>
<dbReference type="GO" id="GO:0004114">
    <property type="term" value="F:3',5'-cyclic-nucleotide phosphodiesterase activity"/>
    <property type="evidence" value="ECO:0007669"/>
    <property type="project" value="InterPro"/>
</dbReference>
<feature type="domain" description="CHASE" evidence="9">
    <location>
        <begin position="201"/>
        <end position="272"/>
    </location>
</feature>
<evidence type="ECO:0000256" key="6">
    <source>
        <dbReference type="ARBA" id="ARBA00023239"/>
    </source>
</evidence>
<keyword evidence="6" id="KW-0456">Lyase</keyword>
<protein>
    <submittedName>
        <fullName evidence="11">Receptor-type guanylate cyclase gcy</fullName>
    </submittedName>
</protein>
<comment type="subcellular location">
    <subcellularLocation>
        <location evidence="1">Membrane</location>
    </subcellularLocation>
</comment>
<dbReference type="CDD" id="cd07302">
    <property type="entry name" value="CHD"/>
    <property type="match status" value="1"/>
</dbReference>
<organism evidence="11 12">
    <name type="scientific">Seminavis robusta</name>
    <dbReference type="NCBI Taxonomy" id="568900"/>
    <lineage>
        <taxon>Eukaryota</taxon>
        <taxon>Sar</taxon>
        <taxon>Stramenopiles</taxon>
        <taxon>Ochrophyta</taxon>
        <taxon>Bacillariophyta</taxon>
        <taxon>Bacillariophyceae</taxon>
        <taxon>Bacillariophycidae</taxon>
        <taxon>Naviculales</taxon>
        <taxon>Naviculaceae</taxon>
        <taxon>Seminavis</taxon>
    </lineage>
</organism>
<dbReference type="Pfam" id="PF00211">
    <property type="entry name" value="Guanylate_cyc"/>
    <property type="match status" value="1"/>
</dbReference>
<evidence type="ECO:0000256" key="7">
    <source>
        <dbReference type="SAM" id="Phobius"/>
    </source>
</evidence>
<dbReference type="GO" id="GO:0005886">
    <property type="term" value="C:plasma membrane"/>
    <property type="evidence" value="ECO:0007669"/>
    <property type="project" value="TreeGrafter"/>
</dbReference>
<dbReference type="GO" id="GO:0007168">
    <property type="term" value="P:receptor guanylyl cyclase signaling pathway"/>
    <property type="evidence" value="ECO:0007669"/>
    <property type="project" value="TreeGrafter"/>
</dbReference>
<dbReference type="GO" id="GO:0000166">
    <property type="term" value="F:nucleotide binding"/>
    <property type="evidence" value="ECO:0007669"/>
    <property type="project" value="UniProtKB-KW"/>
</dbReference>
<dbReference type="GO" id="GO:0001653">
    <property type="term" value="F:peptide receptor activity"/>
    <property type="evidence" value="ECO:0007669"/>
    <property type="project" value="TreeGrafter"/>
</dbReference>
<dbReference type="GO" id="GO:0035556">
    <property type="term" value="P:intracellular signal transduction"/>
    <property type="evidence" value="ECO:0007669"/>
    <property type="project" value="InterPro"/>
</dbReference>
<evidence type="ECO:0000256" key="2">
    <source>
        <dbReference type="ARBA" id="ARBA00022692"/>
    </source>
</evidence>
<dbReference type="Pfam" id="PF00233">
    <property type="entry name" value="PDEase_I"/>
    <property type="match status" value="1"/>
</dbReference>
<dbReference type="PROSITE" id="PS51845">
    <property type="entry name" value="PDEASE_I_2"/>
    <property type="match status" value="1"/>
</dbReference>
<dbReference type="Pfam" id="PF03924">
    <property type="entry name" value="CHASE"/>
    <property type="match status" value="1"/>
</dbReference>
<dbReference type="Gene3D" id="3.30.70.1230">
    <property type="entry name" value="Nucleotide cyclase"/>
    <property type="match status" value="1"/>
</dbReference>
<sequence>MMKKDINSSLVDDDGDLFGDELSVTNTSDLEKSQHGKKRDFTRDKWIFTTTIVLLGAAVSGAFIALGVVSAQDSSQQSFRQRATEIVFQVEASWNVYVLFTKWTRESCHKPFEATGIQPGFRMGDDPSWALGYCSDAEFDKIFEYSTTEGLIFQSLQYVPNITDAERPYIEAYAEQYYETNYPGKVDFVGFKQRGASGLEPSETYDFYFPVVHLLPVETNAAAVLLDPYNTIPTSKVLYDKATSTWEPALGGRIRTVQETDPSAYSVIMYHPGVRTEHEPVYAKSPAVAQLIVRMPDMLVQFMQGMLQNEKLYVYDSTDPDTPVYLVAGTIVNPKATAAKDRLEKLPEVELADIPRPRGAQYEETVINANDRKWTVVIVSTNEKANLTFVILGGAIIFLACCMIAVWYYRHLTVLETMTSTQNLLTSVFPKDVQDRLLKDAAEAAGGNNDKEAFKGNRGAELSKAMKGITPLPKTKPIADLVLEASVLFADITGFTAWSSTREPFQVFTLLETVFHSFDVLAKRRRVFKVETVGDCYVACTGLPEPRRDHAAALVRFAKDCLNRFQVLSRRLEVELGPDTAQLGLRIGIHSGPVTSGVLRGDRPRFQLFGDTMNCAARIESLGQRNRIHISKETADLLAAAGKKHWIVPRKEKVYAKGKGELETFWCTSKTDDTRSVRSGASSRENDGVDVELREIDSPEEKLERLIEWNTSVFVKLLKGIVSRRRAAKTQPDSNSVLSAMEKHTMVPGETVFEETVEVLELPEFDAKAAAKEGDPEEVQLDDRVIQQLADYVQSIARLYRANPFHNYEHATHVIMSTVKLLSRIVAPQIATGVEESAAHLHDHTYGITSDPLTQFSVVLSALIHDADHPGVPNTTLVKEETPLAQRYKNVSIAEQNSVDIAWTMLMADEYADLRRVIYTTKGEFQRFRQLIVNCVCATDVMDKTIGAARKVRWNKAFSKDYEQQALQEPPWVATNRKATIVLEHLIQASDVAHTMQHWHIYRKWNQRLFHELYKCYKEGRLEKNPAEFWYEGEMGFLDYYVIPLADKLETCGVFGVSSGEFLSYATQNRQEWESKGKEIIQEMMQELEHNESVVVLGVEHIVEV</sequence>
<dbReference type="InterPro" id="IPR002073">
    <property type="entry name" value="PDEase_catalytic_dom"/>
</dbReference>
<feature type="transmembrane region" description="Helical" evidence="7">
    <location>
        <begin position="46"/>
        <end position="69"/>
    </location>
</feature>
<keyword evidence="5 7" id="KW-0472">Membrane</keyword>
<proteinExistence type="predicted"/>
<evidence type="ECO:0000259" key="9">
    <source>
        <dbReference type="PROSITE" id="PS50839"/>
    </source>
</evidence>
<evidence type="ECO:0000256" key="5">
    <source>
        <dbReference type="ARBA" id="ARBA00023136"/>
    </source>
</evidence>
<dbReference type="OrthoDB" id="546632at2759"/>
<evidence type="ECO:0000259" key="8">
    <source>
        <dbReference type="PROSITE" id="PS50125"/>
    </source>
</evidence>
<feature type="domain" description="Guanylate cyclase" evidence="8">
    <location>
        <begin position="486"/>
        <end position="620"/>
    </location>
</feature>
<dbReference type="InterPro" id="IPR001054">
    <property type="entry name" value="A/G_cyclase"/>
</dbReference>
<dbReference type="InterPro" id="IPR029787">
    <property type="entry name" value="Nucleotide_cyclase"/>
</dbReference>
<keyword evidence="4 7" id="KW-1133">Transmembrane helix</keyword>
<dbReference type="PANTHER" id="PTHR11920:SF335">
    <property type="entry name" value="GUANYLATE CYCLASE"/>
    <property type="match status" value="1"/>
</dbReference>
<comment type="caution">
    <text evidence="11">The sequence shown here is derived from an EMBL/GenBank/DDBJ whole genome shotgun (WGS) entry which is preliminary data.</text>
</comment>
<dbReference type="InterPro" id="IPR042240">
    <property type="entry name" value="CHASE_sf"/>
</dbReference>
<gene>
    <name evidence="11" type="ORF">SEMRO_181_G079010.1</name>
</gene>
<evidence type="ECO:0000256" key="4">
    <source>
        <dbReference type="ARBA" id="ARBA00022989"/>
    </source>
</evidence>
<name>A0A9N8DJU6_9STRA</name>
<accession>A0A9N8DJU6</accession>
<feature type="transmembrane region" description="Helical" evidence="7">
    <location>
        <begin position="387"/>
        <end position="409"/>
    </location>
</feature>
<dbReference type="SUPFAM" id="SSF55073">
    <property type="entry name" value="Nucleotide cyclase"/>
    <property type="match status" value="1"/>
</dbReference>
<dbReference type="Gene3D" id="3.30.450.350">
    <property type="entry name" value="CHASE domain"/>
    <property type="match status" value="1"/>
</dbReference>
<dbReference type="PANTHER" id="PTHR11920">
    <property type="entry name" value="GUANYLYL CYCLASE"/>
    <property type="match status" value="1"/>
</dbReference>
<feature type="domain" description="PDEase" evidence="10">
    <location>
        <begin position="730"/>
        <end position="1102"/>
    </location>
</feature>
<dbReference type="SMART" id="SM00044">
    <property type="entry name" value="CYCc"/>
    <property type="match status" value="1"/>
</dbReference>
<keyword evidence="3" id="KW-0547">Nucleotide-binding</keyword>
<evidence type="ECO:0000259" key="10">
    <source>
        <dbReference type="PROSITE" id="PS51845"/>
    </source>
</evidence>
<dbReference type="Proteomes" id="UP001153069">
    <property type="component" value="Unassembled WGS sequence"/>
</dbReference>
<dbReference type="AlphaFoldDB" id="A0A9N8DJU6"/>
<evidence type="ECO:0000256" key="3">
    <source>
        <dbReference type="ARBA" id="ARBA00022741"/>
    </source>
</evidence>